<keyword evidence="3" id="KW-1185">Reference proteome</keyword>
<dbReference type="Proteomes" id="UP001054945">
    <property type="component" value="Unassembled WGS sequence"/>
</dbReference>
<feature type="non-terminal residue" evidence="1">
    <location>
        <position position="27"/>
    </location>
</feature>
<reference evidence="1 3" key="1">
    <citation type="submission" date="2021-06" db="EMBL/GenBank/DDBJ databases">
        <title>Caerostris extrusa draft genome.</title>
        <authorList>
            <person name="Kono N."/>
            <person name="Arakawa K."/>
        </authorList>
    </citation>
    <scope>NUCLEOTIDE SEQUENCE [LARGE SCALE GENOMIC DNA]</scope>
</reference>
<accession>A0AAV4NCA0</accession>
<proteinExistence type="predicted"/>
<evidence type="ECO:0000313" key="1">
    <source>
        <dbReference type="EMBL" id="GIX81440.1"/>
    </source>
</evidence>
<dbReference type="EMBL" id="BPLR01020678">
    <property type="protein sequence ID" value="GIX81440.1"/>
    <property type="molecule type" value="Genomic_DNA"/>
</dbReference>
<dbReference type="AlphaFoldDB" id="A0AAV4NCA0"/>
<dbReference type="EMBL" id="BPLR01012919">
    <property type="protein sequence ID" value="GIY57518.1"/>
    <property type="molecule type" value="Genomic_DNA"/>
</dbReference>
<sequence>MPPTIAKLINVKNPASLEVDVSGYSGT</sequence>
<comment type="caution">
    <text evidence="1">The sequence shown here is derived from an EMBL/GenBank/DDBJ whole genome shotgun (WGS) entry which is preliminary data.</text>
</comment>
<evidence type="ECO:0000313" key="3">
    <source>
        <dbReference type="Proteomes" id="UP001054945"/>
    </source>
</evidence>
<name>A0AAV4NCA0_CAEEX</name>
<evidence type="ECO:0000313" key="2">
    <source>
        <dbReference type="EMBL" id="GIY57518.1"/>
    </source>
</evidence>
<protein>
    <submittedName>
        <fullName evidence="1">Uncharacterized protein</fullName>
    </submittedName>
</protein>
<gene>
    <name evidence="1" type="ORF">CEXT_224031</name>
    <name evidence="2" type="ORF">CEXT_68651</name>
</gene>
<organism evidence="1 3">
    <name type="scientific">Caerostris extrusa</name>
    <name type="common">Bark spider</name>
    <name type="synonym">Caerostris bankana</name>
    <dbReference type="NCBI Taxonomy" id="172846"/>
    <lineage>
        <taxon>Eukaryota</taxon>
        <taxon>Metazoa</taxon>
        <taxon>Ecdysozoa</taxon>
        <taxon>Arthropoda</taxon>
        <taxon>Chelicerata</taxon>
        <taxon>Arachnida</taxon>
        <taxon>Araneae</taxon>
        <taxon>Araneomorphae</taxon>
        <taxon>Entelegynae</taxon>
        <taxon>Araneoidea</taxon>
        <taxon>Araneidae</taxon>
        <taxon>Caerostris</taxon>
    </lineage>
</organism>